<dbReference type="Gene3D" id="3.30.300.30">
    <property type="match status" value="1"/>
</dbReference>
<protein>
    <submittedName>
        <fullName evidence="5">Phenylacetyl-ligase</fullName>
    </submittedName>
</protein>
<dbReference type="InterPro" id="IPR045851">
    <property type="entry name" value="AMP-bd_C_sf"/>
</dbReference>
<dbReference type="InterPro" id="IPR042099">
    <property type="entry name" value="ANL_N_sf"/>
</dbReference>
<evidence type="ECO:0000313" key="5">
    <source>
        <dbReference type="EMBL" id="EPE07615.1"/>
    </source>
</evidence>
<dbReference type="PANTHER" id="PTHR24096:SF149">
    <property type="entry name" value="AMP-BINDING DOMAIN-CONTAINING PROTEIN-RELATED"/>
    <property type="match status" value="1"/>
</dbReference>
<dbReference type="InterPro" id="IPR000873">
    <property type="entry name" value="AMP-dep_synth/lig_dom"/>
</dbReference>
<comment type="similarity">
    <text evidence="1">Belongs to the ATP-dependent AMP-binding enzyme family.</text>
</comment>
<feature type="domain" description="AMP-dependent synthetase/ligase" evidence="3">
    <location>
        <begin position="32"/>
        <end position="404"/>
    </location>
</feature>
<accession>S3D2U4</accession>
<dbReference type="InterPro" id="IPR020845">
    <property type="entry name" value="AMP-binding_CS"/>
</dbReference>
<dbReference type="Pfam" id="PF00501">
    <property type="entry name" value="AMP-binding"/>
    <property type="match status" value="1"/>
</dbReference>
<proteinExistence type="inferred from homology"/>
<evidence type="ECO:0000313" key="6">
    <source>
        <dbReference type="Proteomes" id="UP000016923"/>
    </source>
</evidence>
<dbReference type="OrthoDB" id="1898221at2759"/>
<dbReference type="InterPro" id="IPR025110">
    <property type="entry name" value="AMP-bd_C"/>
</dbReference>
<dbReference type="VEuPathDB" id="FungiDB:F503_00337"/>
<dbReference type="HOGENOM" id="CLU_000022_59_2_1"/>
<dbReference type="GO" id="GO:0016405">
    <property type="term" value="F:CoA-ligase activity"/>
    <property type="evidence" value="ECO:0007669"/>
    <property type="project" value="TreeGrafter"/>
</dbReference>
<dbReference type="STRING" id="1262450.S3D2U4"/>
<sequence>MAYSSPFSLPTVPRNVSVSQFLVQTNPDDVPPSKVIISDFDAPRHVLTYGELRTRSAQGAATLRSRFGMGEGDVVCIVGHNSVNWMLLCHCVLWGGGAFCAVNPLSTPHELVHCFGIAKPSIIAVDAALLPRVKQALADASLPPTLVQLIIIEDGHHGNIHSAEFPKFPRNFIRFQCPSVAPYSLARRDNRTVMAGMCFSSGTSGRPKGVMLSHHALIAQLLSSRATSPFLNNAHTIEVFYPPFGHIYGLVSCVLMTAWSGHHAVAMKRFDLLPYLKRCAAIKATVLRLVPSTATRMANDPAVRQLDLASVRYVMVAGAALSPATVRVLRTKILHPDAAVLNGYGMTECTISTLRETRGYSHPGSLGRVAAGMEIRIVDDEMHNVSVGEDGQCLVRGPTLFMGYRDNAAETRAAFTEDGWFLTGDIVKIDDDGFLWMTGRKKELIKFRGNQVAPAELEAILLTHPLVTDAGVCGVYSQELDTEVPIGAVTLAPSVPRSEHTEALENVTGFLEDKVSSYKRLRGGLHHLDAIPKGTTGKLQRRDIPAAIEAAKLKAKL</sequence>
<evidence type="ECO:0000259" key="4">
    <source>
        <dbReference type="Pfam" id="PF13193"/>
    </source>
</evidence>
<reference evidence="5 6" key="1">
    <citation type="journal article" date="2013" name="BMC Genomics">
        <title>The genome and transcriptome of the pine saprophyte Ophiostoma piceae, and a comparison with the bark beetle-associated pine pathogen Grosmannia clavigera.</title>
        <authorList>
            <person name="Haridas S."/>
            <person name="Wang Y."/>
            <person name="Lim L."/>
            <person name="Massoumi Alamouti S."/>
            <person name="Jackman S."/>
            <person name="Docking R."/>
            <person name="Robertson G."/>
            <person name="Birol I."/>
            <person name="Bohlmann J."/>
            <person name="Breuil C."/>
        </authorList>
    </citation>
    <scope>NUCLEOTIDE SEQUENCE [LARGE SCALE GENOMIC DNA]</scope>
    <source>
        <strain evidence="5 6">UAMH 11346</strain>
    </source>
</reference>
<keyword evidence="2 5" id="KW-0436">Ligase</keyword>
<dbReference type="EMBL" id="KE148150">
    <property type="protein sequence ID" value="EPE07615.1"/>
    <property type="molecule type" value="Genomic_DNA"/>
</dbReference>
<feature type="domain" description="AMP-binding enzyme C-terminal" evidence="4">
    <location>
        <begin position="456"/>
        <end position="538"/>
    </location>
</feature>
<dbReference type="GO" id="GO:0019748">
    <property type="term" value="P:secondary metabolic process"/>
    <property type="evidence" value="ECO:0007669"/>
    <property type="project" value="TreeGrafter"/>
</dbReference>
<organism evidence="5 6">
    <name type="scientific">Ophiostoma piceae (strain UAMH 11346)</name>
    <name type="common">Sap stain fungus</name>
    <dbReference type="NCBI Taxonomy" id="1262450"/>
    <lineage>
        <taxon>Eukaryota</taxon>
        <taxon>Fungi</taxon>
        <taxon>Dikarya</taxon>
        <taxon>Ascomycota</taxon>
        <taxon>Pezizomycotina</taxon>
        <taxon>Sordariomycetes</taxon>
        <taxon>Sordariomycetidae</taxon>
        <taxon>Ophiostomatales</taxon>
        <taxon>Ophiostomataceae</taxon>
        <taxon>Ophiostoma</taxon>
    </lineage>
</organism>
<gene>
    <name evidence="5" type="ORF">F503_00337</name>
</gene>
<dbReference type="SUPFAM" id="SSF56801">
    <property type="entry name" value="Acetyl-CoA synthetase-like"/>
    <property type="match status" value="1"/>
</dbReference>
<dbReference type="Gene3D" id="3.40.50.12780">
    <property type="entry name" value="N-terminal domain of ligase-like"/>
    <property type="match status" value="1"/>
</dbReference>
<evidence type="ECO:0000256" key="1">
    <source>
        <dbReference type="ARBA" id="ARBA00006432"/>
    </source>
</evidence>
<dbReference type="PANTHER" id="PTHR24096">
    <property type="entry name" value="LONG-CHAIN-FATTY-ACID--COA LIGASE"/>
    <property type="match status" value="1"/>
</dbReference>
<dbReference type="Proteomes" id="UP000016923">
    <property type="component" value="Unassembled WGS sequence"/>
</dbReference>
<evidence type="ECO:0000256" key="2">
    <source>
        <dbReference type="ARBA" id="ARBA00022598"/>
    </source>
</evidence>
<dbReference type="OMA" id="HITGRKT"/>
<evidence type="ECO:0000259" key="3">
    <source>
        <dbReference type="Pfam" id="PF00501"/>
    </source>
</evidence>
<dbReference type="Pfam" id="PF13193">
    <property type="entry name" value="AMP-binding_C"/>
    <property type="match status" value="1"/>
</dbReference>
<dbReference type="AlphaFoldDB" id="S3D2U4"/>
<keyword evidence="6" id="KW-1185">Reference proteome</keyword>
<dbReference type="PROSITE" id="PS00455">
    <property type="entry name" value="AMP_BINDING"/>
    <property type="match status" value="1"/>
</dbReference>
<name>S3D2U4_OPHP1</name>
<dbReference type="eggNOG" id="KOG1176">
    <property type="taxonomic scope" value="Eukaryota"/>
</dbReference>